<feature type="transmembrane region" description="Helical" evidence="1">
    <location>
        <begin position="84"/>
        <end position="104"/>
    </location>
</feature>
<keyword evidence="1" id="KW-0472">Membrane</keyword>
<organism evidence="2 3">
    <name type="scientific">Streptomyces goshikiensis</name>
    <dbReference type="NCBI Taxonomy" id="1942"/>
    <lineage>
        <taxon>Bacteria</taxon>
        <taxon>Bacillati</taxon>
        <taxon>Actinomycetota</taxon>
        <taxon>Actinomycetes</taxon>
        <taxon>Kitasatosporales</taxon>
        <taxon>Streptomycetaceae</taxon>
        <taxon>Streptomyces</taxon>
    </lineage>
</organism>
<feature type="transmembrane region" description="Helical" evidence="1">
    <location>
        <begin position="128"/>
        <end position="147"/>
    </location>
</feature>
<feature type="transmembrane region" description="Helical" evidence="1">
    <location>
        <begin position="153"/>
        <end position="174"/>
    </location>
</feature>
<name>A0ABZ1RWP8_9ACTN</name>
<dbReference type="EMBL" id="CP108058">
    <property type="protein sequence ID" value="WUO51297.1"/>
    <property type="molecule type" value="Genomic_DNA"/>
</dbReference>
<proteinExistence type="predicted"/>
<dbReference type="Proteomes" id="UP001432075">
    <property type="component" value="Plasmid unnamed1"/>
</dbReference>
<sequence>MKSNPLLSLAPWIVFTLAAGNGVPAQWSAALAALVALAAAVPSICAGRPKLLDAMGVVTFAVLSVLAFAGGHGVQAFVTDHGRTVATGALAVLILVTLPFMPFTEQYAREQAPRIVWDSPQFKRTNRLFSAVWGGVFALMTLAHFVASQAPGNTALGVVCNWIVPILAVQRMFAFMKRYRARQSLRSA</sequence>
<keyword evidence="2" id="KW-0614">Plasmid</keyword>
<dbReference type="RefSeq" id="WP_328777663.1">
    <property type="nucleotide sequence ID" value="NZ_CP108058.1"/>
</dbReference>
<accession>A0ABZ1RWP8</accession>
<gene>
    <name evidence="2" type="ORF">OHU17_36125</name>
</gene>
<geneLocation type="plasmid" evidence="2 3">
    <name>unnamed1</name>
</geneLocation>
<feature type="transmembrane region" description="Helical" evidence="1">
    <location>
        <begin position="30"/>
        <end position="47"/>
    </location>
</feature>
<reference evidence="2" key="1">
    <citation type="submission" date="2022-10" db="EMBL/GenBank/DDBJ databases">
        <title>The complete genomes of actinobacterial strains from the NBC collection.</title>
        <authorList>
            <person name="Joergensen T.S."/>
            <person name="Alvarez Arevalo M."/>
            <person name="Sterndorff E.B."/>
            <person name="Faurdal D."/>
            <person name="Vuksanovic O."/>
            <person name="Mourched A.-S."/>
            <person name="Charusanti P."/>
            <person name="Shaw S."/>
            <person name="Blin K."/>
            <person name="Weber T."/>
        </authorList>
    </citation>
    <scope>NUCLEOTIDE SEQUENCE</scope>
    <source>
        <strain evidence="2">NBC_00283</strain>
        <plasmid evidence="2">unnamed1</plasmid>
    </source>
</reference>
<feature type="transmembrane region" description="Helical" evidence="1">
    <location>
        <begin position="54"/>
        <end position="78"/>
    </location>
</feature>
<keyword evidence="1" id="KW-0812">Transmembrane</keyword>
<evidence type="ECO:0000313" key="3">
    <source>
        <dbReference type="Proteomes" id="UP001432075"/>
    </source>
</evidence>
<keyword evidence="3" id="KW-1185">Reference proteome</keyword>
<keyword evidence="1" id="KW-1133">Transmembrane helix</keyword>
<protein>
    <submittedName>
        <fullName evidence="2">Uncharacterized protein</fullName>
    </submittedName>
</protein>
<evidence type="ECO:0000313" key="2">
    <source>
        <dbReference type="EMBL" id="WUO51297.1"/>
    </source>
</evidence>
<evidence type="ECO:0000256" key="1">
    <source>
        <dbReference type="SAM" id="Phobius"/>
    </source>
</evidence>